<evidence type="ECO:0000256" key="2">
    <source>
        <dbReference type="ARBA" id="ARBA00022448"/>
    </source>
</evidence>
<keyword evidence="5 8" id="KW-0812">Transmembrane</keyword>
<evidence type="ECO:0000256" key="7">
    <source>
        <dbReference type="ARBA" id="ARBA00023136"/>
    </source>
</evidence>
<feature type="transmembrane region" description="Helical" evidence="8">
    <location>
        <begin position="55"/>
        <end position="74"/>
    </location>
</feature>
<dbReference type="Gene3D" id="1.20.1250.20">
    <property type="entry name" value="MFS general substrate transporter like domains"/>
    <property type="match status" value="2"/>
</dbReference>
<feature type="transmembrane region" description="Helical" evidence="8">
    <location>
        <begin position="21"/>
        <end position="43"/>
    </location>
</feature>
<keyword evidence="11" id="KW-1185">Reference proteome</keyword>
<dbReference type="Proteomes" id="UP000199268">
    <property type="component" value="Unassembled WGS sequence"/>
</dbReference>
<comment type="subcellular location">
    <subcellularLocation>
        <location evidence="1">Cell inner membrane</location>
        <topology evidence="1">Multi-pass membrane protein</topology>
    </subcellularLocation>
</comment>
<feature type="transmembrane region" description="Helical" evidence="8">
    <location>
        <begin position="264"/>
        <end position="283"/>
    </location>
</feature>
<feature type="transmembrane region" description="Helical" evidence="8">
    <location>
        <begin position="83"/>
        <end position="104"/>
    </location>
</feature>
<dbReference type="Pfam" id="PF01306">
    <property type="entry name" value="LacY_symp"/>
    <property type="match status" value="1"/>
</dbReference>
<dbReference type="GO" id="GO:0030395">
    <property type="term" value="F:lactose binding"/>
    <property type="evidence" value="ECO:0007669"/>
    <property type="project" value="TreeGrafter"/>
</dbReference>
<evidence type="ECO:0000256" key="1">
    <source>
        <dbReference type="ARBA" id="ARBA00004429"/>
    </source>
</evidence>
<dbReference type="OrthoDB" id="9150135at2"/>
<dbReference type="PRINTS" id="PR00174">
    <property type="entry name" value="LACYSMPORT"/>
</dbReference>
<dbReference type="InterPro" id="IPR036259">
    <property type="entry name" value="MFS_trans_sf"/>
</dbReference>
<proteinExistence type="predicted"/>
<dbReference type="PROSITE" id="PS50850">
    <property type="entry name" value="MFS"/>
    <property type="match status" value="1"/>
</dbReference>
<feature type="transmembrane region" description="Helical" evidence="8">
    <location>
        <begin position="110"/>
        <end position="128"/>
    </location>
</feature>
<sequence>MNWVSRIKSPYNSFGKFWSFVISEMSFNFIWPVMSTYSGFWLVKYANFTHANVGLAFSMMSLMGLISAPIIGFIGDKVLEKKYLLYFIAILSVAMGPFMELVIMPMQGNTYITAIIMGLFVGIVMNSGTNINETYEQRMSFVNKFEFSWVRSGVTIIGFIAPLICGYLLSWQPRSFFWSLSVTGLIYLIMVVFFVKHDDSNLDVLVDKKSDKVTLKGVLKSIRSKPFIFFVIFLLGTVPLSQIVDQQAINYFTTFFKSNQGTTLFSYATTAQQLLAFVGMLLIPWVNKRIGYRNGLVIMSLLMAARILVFAVAPNWVFVGAAYVLGGLFIPFWFICPMGYIFSVFSKNEFATIQSLSTTAAVQISQMLFSTVIGSGYDVLGFKSTYTIVGIIVLVFALFGMFFLVRGKNDGSMNTAE</sequence>
<dbReference type="SUPFAM" id="SSF103473">
    <property type="entry name" value="MFS general substrate transporter"/>
    <property type="match status" value="1"/>
</dbReference>
<dbReference type="InterPro" id="IPR000576">
    <property type="entry name" value="LacY/RafB_perm_fam"/>
</dbReference>
<evidence type="ECO:0000259" key="9">
    <source>
        <dbReference type="PROSITE" id="PS50850"/>
    </source>
</evidence>
<organism evidence="10 11">
    <name type="scientific">Weissella bombi</name>
    <dbReference type="NCBI Taxonomy" id="1505725"/>
    <lineage>
        <taxon>Bacteria</taxon>
        <taxon>Bacillati</taxon>
        <taxon>Bacillota</taxon>
        <taxon>Bacilli</taxon>
        <taxon>Lactobacillales</taxon>
        <taxon>Lactobacillaceae</taxon>
        <taxon>Weissella</taxon>
    </lineage>
</organism>
<feature type="transmembrane region" description="Helical" evidence="8">
    <location>
        <begin position="149"/>
        <end position="169"/>
    </location>
</feature>
<keyword evidence="7 8" id="KW-0472">Membrane</keyword>
<evidence type="ECO:0000313" key="10">
    <source>
        <dbReference type="EMBL" id="SCC06841.1"/>
    </source>
</evidence>
<name>A0A1C4BIR0_9LACO</name>
<evidence type="ECO:0000256" key="6">
    <source>
        <dbReference type="ARBA" id="ARBA00022989"/>
    </source>
</evidence>
<reference evidence="11" key="1">
    <citation type="submission" date="2016-08" db="EMBL/GenBank/DDBJ databases">
        <authorList>
            <person name="Varghese N."/>
            <person name="Submissions Spin"/>
        </authorList>
    </citation>
    <scope>NUCLEOTIDE SEQUENCE [LARGE SCALE GENOMIC DNA]</scope>
    <source>
        <strain evidence="11">R-53094</strain>
    </source>
</reference>
<dbReference type="InterPro" id="IPR020846">
    <property type="entry name" value="MFS_dom"/>
</dbReference>
<feature type="transmembrane region" description="Helical" evidence="8">
    <location>
        <begin position="295"/>
        <end position="317"/>
    </location>
</feature>
<feature type="transmembrane region" description="Helical" evidence="8">
    <location>
        <begin position="386"/>
        <end position="405"/>
    </location>
</feature>
<feature type="transmembrane region" description="Helical" evidence="8">
    <location>
        <begin position="226"/>
        <end position="244"/>
    </location>
</feature>
<evidence type="ECO:0000256" key="5">
    <source>
        <dbReference type="ARBA" id="ARBA00022692"/>
    </source>
</evidence>
<feature type="transmembrane region" description="Helical" evidence="8">
    <location>
        <begin position="323"/>
        <end position="343"/>
    </location>
</feature>
<dbReference type="AlphaFoldDB" id="A0A1C4BIR0"/>
<gene>
    <name evidence="10" type="ORF">GA0061074_11215</name>
</gene>
<evidence type="ECO:0000256" key="3">
    <source>
        <dbReference type="ARBA" id="ARBA00022475"/>
    </source>
</evidence>
<feature type="transmembrane region" description="Helical" evidence="8">
    <location>
        <begin position="175"/>
        <end position="195"/>
    </location>
</feature>
<feature type="transmembrane region" description="Helical" evidence="8">
    <location>
        <begin position="355"/>
        <end position="374"/>
    </location>
</feature>
<feature type="domain" description="Major facilitator superfamily (MFS) profile" evidence="9">
    <location>
        <begin position="1"/>
        <end position="408"/>
    </location>
</feature>
<dbReference type="EMBL" id="FMAO01000012">
    <property type="protein sequence ID" value="SCC06841.1"/>
    <property type="molecule type" value="Genomic_DNA"/>
</dbReference>
<dbReference type="GO" id="GO:0005886">
    <property type="term" value="C:plasma membrane"/>
    <property type="evidence" value="ECO:0007669"/>
    <property type="project" value="UniProtKB-SubCell"/>
</dbReference>
<keyword evidence="6 8" id="KW-1133">Transmembrane helix</keyword>
<evidence type="ECO:0000256" key="4">
    <source>
        <dbReference type="ARBA" id="ARBA00022519"/>
    </source>
</evidence>
<evidence type="ECO:0000256" key="8">
    <source>
        <dbReference type="SAM" id="Phobius"/>
    </source>
</evidence>
<dbReference type="GO" id="GO:0015528">
    <property type="term" value="F:lactose:proton symporter activity"/>
    <property type="evidence" value="ECO:0007669"/>
    <property type="project" value="TreeGrafter"/>
</dbReference>
<keyword evidence="2" id="KW-0813">Transport</keyword>
<keyword evidence="4" id="KW-0997">Cell inner membrane</keyword>
<dbReference type="PANTHER" id="PTHR23522">
    <property type="entry name" value="BLL5896 PROTEIN"/>
    <property type="match status" value="1"/>
</dbReference>
<dbReference type="RefSeq" id="WP_092463370.1">
    <property type="nucleotide sequence ID" value="NZ_BJEE01000001.1"/>
</dbReference>
<dbReference type="STRING" id="1505725.GA0061074_11215"/>
<keyword evidence="3" id="KW-1003">Cell membrane</keyword>
<evidence type="ECO:0000313" key="11">
    <source>
        <dbReference type="Proteomes" id="UP000199268"/>
    </source>
</evidence>
<dbReference type="PANTHER" id="PTHR23522:SF10">
    <property type="entry name" value="3-PHENYLPROPIONIC ACID TRANSPORTER-RELATED"/>
    <property type="match status" value="1"/>
</dbReference>
<protein>
    <submittedName>
        <fullName evidence="10">MFS transporter, OHS family, lactose permease</fullName>
    </submittedName>
</protein>
<accession>A0A1C4BIR0</accession>